<dbReference type="Proteomes" id="UP000202152">
    <property type="component" value="Segment"/>
</dbReference>
<evidence type="ECO:0000313" key="2">
    <source>
        <dbReference type="Proteomes" id="UP000202152"/>
    </source>
</evidence>
<dbReference type="GeneID" id="26625137"/>
<evidence type="ECO:0000313" key="1">
    <source>
        <dbReference type="EMBL" id="ALG96859.1"/>
    </source>
</evidence>
<keyword evidence="2" id="KW-1185">Reference proteome</keyword>
<dbReference type="RefSeq" id="YP_009197936.1">
    <property type="nucleotide sequence ID" value="NC_028787.1"/>
</dbReference>
<accession>A0A0N9P6J5</accession>
<dbReference type="KEGG" id="vg:26625137"/>
<sequence>MNWKLIAGLISVFVLGFVIGRLKVSVHTCPAMRSQRVKEAIRRIQEMDDSSDNYL</sequence>
<reference evidence="1 2" key="1">
    <citation type="journal article" date="2015" name="Environ. Microbiol.">
        <title>Novel viral genomes identified from six metagenomes reveal wide distribution of archaeal viruses and high viral diversity in terrestrial hot springs.</title>
        <authorList>
            <person name="Gudbergsdottir S.R."/>
            <person name="Menzel P."/>
            <person name="Krogh A."/>
            <person name="Young M."/>
            <person name="Peng X."/>
        </authorList>
    </citation>
    <scope>NUCLEOTIDE SEQUENCE [LARGE SCALE GENOMIC DNA]</scope>
    <source>
        <strain evidence="1 2">ABV3</strain>
    </source>
</reference>
<organism evidence="1 2">
    <name type="scientific">Acidianus bottle-shaped virus 3 strain ABV3</name>
    <dbReference type="NCBI Taxonomy" id="1732174"/>
    <lineage>
        <taxon>Viruses</taxon>
        <taxon>Viruses incertae sedis</taxon>
        <taxon>Ampullaviridae</taxon>
        <taxon>Bottigliavirus</taxon>
        <taxon>Bottigliavirus krisuvikense</taxon>
        <taxon>Bottigliavirus ABV3</taxon>
    </lineage>
</organism>
<proteinExistence type="predicted"/>
<dbReference type="EMBL" id="KP282674">
    <property type="protein sequence ID" value="ALG96859.1"/>
    <property type="molecule type" value="Genomic_DNA"/>
</dbReference>
<name>A0A0N9P6J5_9VIRU</name>
<protein>
    <submittedName>
        <fullName evidence="1">Uncharacterized protein</fullName>
    </submittedName>
</protein>